<reference evidence="1" key="1">
    <citation type="journal article" date="2013" name="Int. J. Syst. Evol. Microbiol.">
        <title>Polycladomyces abyssicola gen. nov., sp. nov., a thermophilic filamentous bacterium isolated from hemipelagic sediment.</title>
        <authorList>
            <person name="Tsubouchi T."/>
            <person name="Shimane Y."/>
            <person name="Mori K."/>
            <person name="Usui K."/>
            <person name="Hiraki T."/>
            <person name="Tame A."/>
            <person name="Uematsu K."/>
            <person name="Maruyama T."/>
            <person name="Hatada Y."/>
        </authorList>
    </citation>
    <scope>NUCLEOTIDE SEQUENCE</scope>
    <source>
        <strain evidence="1">JIR-001</strain>
    </source>
</reference>
<reference evidence="1" key="2">
    <citation type="journal article" date="2021" name="Microbiol. Resour. Announc.">
        <title>Complete Genome Sequence of Polycladomyces abyssicola JIR-001T, Isolated from Hemipelagic Sediment in Deep Seawater.</title>
        <authorList>
            <person name="Tsubouchi T."/>
            <person name="Kaneko Y."/>
        </authorList>
    </citation>
    <scope>NUCLEOTIDE SEQUENCE</scope>
    <source>
        <strain evidence="1">JIR-001</strain>
    </source>
</reference>
<evidence type="ECO:0008006" key="3">
    <source>
        <dbReference type="Google" id="ProtNLM"/>
    </source>
</evidence>
<dbReference type="InterPro" id="IPR014199">
    <property type="entry name" value="Spore_YtxC"/>
</dbReference>
<keyword evidence="2" id="KW-1185">Reference proteome</keyword>
<dbReference type="RefSeq" id="WP_212774390.1">
    <property type="nucleotide sequence ID" value="NZ_AP024601.1"/>
</dbReference>
<dbReference type="KEGG" id="pabs:JIR001_08890"/>
<dbReference type="EMBL" id="AP024601">
    <property type="protein sequence ID" value="BCU81106.1"/>
    <property type="molecule type" value="Genomic_DNA"/>
</dbReference>
<name>A0A8D5ZN78_9BACL</name>
<dbReference type="Pfam" id="PF08812">
    <property type="entry name" value="YtxC"/>
    <property type="match status" value="1"/>
</dbReference>
<proteinExistence type="predicted"/>
<protein>
    <recommendedName>
        <fullName evidence="3">Sporulation protein YtxC</fullName>
    </recommendedName>
</protein>
<dbReference type="Proteomes" id="UP000677436">
    <property type="component" value="Chromosome"/>
</dbReference>
<sequence length="297" mass="34162">MAAYLITLPNQARNEVDQLRSCLNRGQEHLAAAGWDCRLQEWETPDRVVFRFSCLKRGTKAEETVCRELGKGIAHFILSCREPAVIRSLIRRGYQAHQPGEIAQIEAYASRIASEKNGQSSRLRMQRKEKIARHLERFLHTSSMLSVDGFITFRLKSYLRALHKLVNHAIDEYLLDQEYKEFIQLLRYFVSMQKPKVPLVHVMHEGDRCFQLLQSDGKPLTVQEADSTIDELLEQAFSHEDLIVSTLLTVAPEQVIMHTRHEEANVVRTLKQVFEGRIQICHGCARCREGAHSRSDA</sequence>
<evidence type="ECO:0000313" key="1">
    <source>
        <dbReference type="EMBL" id="BCU81106.1"/>
    </source>
</evidence>
<dbReference type="AlphaFoldDB" id="A0A8D5ZN78"/>
<evidence type="ECO:0000313" key="2">
    <source>
        <dbReference type="Proteomes" id="UP000677436"/>
    </source>
</evidence>
<accession>A0A8D5ZN78</accession>
<organism evidence="1 2">
    <name type="scientific">Polycladomyces abyssicola</name>
    <dbReference type="NCBI Taxonomy" id="1125966"/>
    <lineage>
        <taxon>Bacteria</taxon>
        <taxon>Bacillati</taxon>
        <taxon>Bacillota</taxon>
        <taxon>Bacilli</taxon>
        <taxon>Bacillales</taxon>
        <taxon>Thermoactinomycetaceae</taxon>
        <taxon>Polycladomyces</taxon>
    </lineage>
</organism>
<gene>
    <name evidence="1" type="ORF">JIR001_08890</name>
</gene>